<evidence type="ECO:0000313" key="3">
    <source>
        <dbReference type="Proteomes" id="UP000290819"/>
    </source>
</evidence>
<reference evidence="2 3" key="1">
    <citation type="submission" date="2017-03" db="EMBL/GenBank/DDBJ databases">
        <authorList>
            <person name="Safronova V.I."/>
            <person name="Sazanova A.L."/>
            <person name="Chirak E.R."/>
        </authorList>
    </citation>
    <scope>NUCLEOTIDE SEQUENCE [LARGE SCALE GENOMIC DNA]</scope>
    <source>
        <strain evidence="2 3">Opo-243</strain>
    </source>
</reference>
<dbReference type="RefSeq" id="WP_129272563.1">
    <property type="nucleotide sequence ID" value="NZ_MZXW01000024.1"/>
</dbReference>
<organism evidence="2 3">
    <name type="scientific">Bradyrhizobium betae</name>
    <dbReference type="NCBI Taxonomy" id="244734"/>
    <lineage>
        <taxon>Bacteria</taxon>
        <taxon>Pseudomonadati</taxon>
        <taxon>Pseudomonadota</taxon>
        <taxon>Alphaproteobacteria</taxon>
        <taxon>Hyphomicrobiales</taxon>
        <taxon>Nitrobacteraceae</taxon>
        <taxon>Bradyrhizobium</taxon>
    </lineage>
</organism>
<dbReference type="OrthoDB" id="7629881at2"/>
<dbReference type="Proteomes" id="UP000290819">
    <property type="component" value="Unassembled WGS sequence"/>
</dbReference>
<evidence type="ECO:0000313" key="2">
    <source>
        <dbReference type="EMBL" id="RXT44376.1"/>
    </source>
</evidence>
<dbReference type="EMBL" id="MZXW01000024">
    <property type="protein sequence ID" value="RXT44376.1"/>
    <property type="molecule type" value="Genomic_DNA"/>
</dbReference>
<protein>
    <submittedName>
        <fullName evidence="2">DUF3313 domain-containing protein</fullName>
    </submittedName>
</protein>
<keyword evidence="3" id="KW-1185">Reference proteome</keyword>
<dbReference type="AlphaFoldDB" id="A0A4Q1V1W2"/>
<accession>A0A4Q1V1W2</accession>
<sequence length="287" mass="29794">MSFALALGGCAAAPLERAGSLQSYDRMSDANGLVTRSQIRVNKKDLLAAKTIRIASTIFPARADVPLTEKERRLVANAISRELCLRLSERFRIVSADEDADLTVQATVTHATPTSPTASGASKALSIAKTVVLPAVPVPVPRLPVGLGGLSVEAEARDFAGFQKAAMVWARNANSISNSARVSNEGDAYDLAADFGADFAKLVTTGESPFGGMPALPPMDSIPVRFGGAPKYVACEAFGRFPGITGFAGQGLGLPPAWTDSGAKETPTSGPAPAPAPEVNSEQTLTQ</sequence>
<feature type="region of interest" description="Disordered" evidence="1">
    <location>
        <begin position="255"/>
        <end position="287"/>
    </location>
</feature>
<gene>
    <name evidence="2" type="ORF">B5V03_22235</name>
</gene>
<dbReference type="InterPro" id="IPR021747">
    <property type="entry name" value="DUF3313"/>
</dbReference>
<proteinExistence type="predicted"/>
<evidence type="ECO:0000256" key="1">
    <source>
        <dbReference type="SAM" id="MobiDB-lite"/>
    </source>
</evidence>
<comment type="caution">
    <text evidence="2">The sequence shown here is derived from an EMBL/GenBank/DDBJ whole genome shotgun (WGS) entry which is preliminary data.</text>
</comment>
<name>A0A4Q1V1W2_9BRAD</name>
<dbReference type="Pfam" id="PF11769">
    <property type="entry name" value="DUF3313"/>
    <property type="match status" value="1"/>
</dbReference>